<organism evidence="2 3">
    <name type="scientific">Saxibacter everestensis</name>
    <dbReference type="NCBI Taxonomy" id="2909229"/>
    <lineage>
        <taxon>Bacteria</taxon>
        <taxon>Bacillati</taxon>
        <taxon>Actinomycetota</taxon>
        <taxon>Actinomycetes</taxon>
        <taxon>Micrococcales</taxon>
        <taxon>Brevibacteriaceae</taxon>
        <taxon>Saxibacter</taxon>
    </lineage>
</organism>
<evidence type="ECO:0000256" key="1">
    <source>
        <dbReference type="SAM" id="MobiDB-lite"/>
    </source>
</evidence>
<dbReference type="Proteomes" id="UP001209083">
    <property type="component" value="Chromosome"/>
</dbReference>
<reference evidence="2 3" key="1">
    <citation type="submission" date="2023-05" db="EMBL/GenBank/DDBJ databases">
        <title>Lithophilousrod everest ZFBP1038 complete genpme.</title>
        <authorList>
            <person name="Tian M."/>
        </authorList>
    </citation>
    <scope>NUCLEOTIDE SEQUENCE [LARGE SCALE GENOMIC DNA]</scope>
    <source>
        <strain evidence="2 3">ZFBP1038</strain>
    </source>
</reference>
<sequence length="146" mass="16173">MLTAGHFVRYQSPTPNSRGVHTGIFGLVNGLSRQGLLTASEERWRRVNNDWYDVAYVDPSTIDPGVYDAERNPGAAAWFKPEATHLLNRIEGYLDLLQVHGVPCVKVLSDNPGRVIYQDRDQIVVVPHGPDDRSGGGRDQPGSSRH</sequence>
<keyword evidence="3" id="KW-1185">Reference proteome</keyword>
<name>A0ABY8QX42_9MICO</name>
<evidence type="ECO:0000313" key="3">
    <source>
        <dbReference type="Proteomes" id="UP001209083"/>
    </source>
</evidence>
<evidence type="ECO:0000313" key="2">
    <source>
        <dbReference type="EMBL" id="WGW13594.1"/>
    </source>
</evidence>
<dbReference type="RefSeq" id="WP_349640417.1">
    <property type="nucleotide sequence ID" value="NZ_CP090958.1"/>
</dbReference>
<proteinExistence type="predicted"/>
<accession>A0ABY8QX42</accession>
<protein>
    <submittedName>
        <fullName evidence="2">Uncharacterized protein</fullName>
    </submittedName>
</protein>
<feature type="region of interest" description="Disordered" evidence="1">
    <location>
        <begin position="126"/>
        <end position="146"/>
    </location>
</feature>
<dbReference type="EMBL" id="CP090958">
    <property type="protein sequence ID" value="WGW13594.1"/>
    <property type="molecule type" value="Genomic_DNA"/>
</dbReference>
<gene>
    <name evidence="2" type="ORF">LWF01_07510</name>
</gene>